<feature type="region of interest" description="Disordered" evidence="1">
    <location>
        <begin position="279"/>
        <end position="325"/>
    </location>
</feature>
<evidence type="ECO:0000313" key="3">
    <source>
        <dbReference type="Proteomes" id="UP000070188"/>
    </source>
</evidence>
<dbReference type="EMBL" id="LAXD01000001">
    <property type="protein sequence ID" value="KWX02859.1"/>
    <property type="molecule type" value="Genomic_DNA"/>
</dbReference>
<gene>
    <name evidence="2" type="ORF">LI90_3906</name>
</gene>
<keyword evidence="3" id="KW-1185">Reference proteome</keyword>
<feature type="compositionally biased region" description="Basic residues" evidence="1">
    <location>
        <begin position="80"/>
        <end position="98"/>
    </location>
</feature>
<evidence type="ECO:0000313" key="2">
    <source>
        <dbReference type="EMBL" id="KWX02859.1"/>
    </source>
</evidence>
<accession>A0A132MYB5</accession>
<dbReference type="PATRIC" id="fig|1469144.10.peg.4188"/>
<organism evidence="2 3">
    <name type="scientific">Carbonactinospora thermoautotrophica</name>
    <dbReference type="NCBI Taxonomy" id="1469144"/>
    <lineage>
        <taxon>Bacteria</taxon>
        <taxon>Bacillati</taxon>
        <taxon>Actinomycetota</taxon>
        <taxon>Actinomycetes</taxon>
        <taxon>Kitasatosporales</taxon>
        <taxon>Carbonactinosporaceae</taxon>
        <taxon>Carbonactinospora</taxon>
    </lineage>
</organism>
<dbReference type="AlphaFoldDB" id="A0A132MYB5"/>
<feature type="region of interest" description="Disordered" evidence="1">
    <location>
        <begin position="76"/>
        <end position="243"/>
    </location>
</feature>
<dbReference type="STRING" id="1469144.LI90_3906"/>
<name>A0A132MYB5_9ACTN</name>
<sequence>MRPSVRHGTHQQHAPVGDPRCADPVRRLGRSGAVELPHGPVLGTAATVPHGPNVAPRPAPPPVALLMPEFVVRHLAPRTDRRRGTRGRRTRRPRRVRPARTWVAPAKDGPARPFVSRAEENRSTRSRPRDPIPAATCGRPGRGQGRALRADTPGRGRPPRGDGSAYTAVRDDPATAGSGESPSAPRSGAGTEDLDEARAADPAPYATEPPVAGRAPTGTGARVRQTREVPDGTDGALASGPTRGGVRRAVRRLVVRLLGGGCLPGPGRLADLAEAWVEDPPLSRRVAPADQRPHRGGRGGPTPASGAARPRLARRGGDRRTAIRP</sequence>
<dbReference type="Proteomes" id="UP000070188">
    <property type="component" value="Unassembled WGS sequence"/>
</dbReference>
<feature type="compositionally biased region" description="Basic and acidic residues" evidence="1">
    <location>
        <begin position="315"/>
        <end position="325"/>
    </location>
</feature>
<feature type="region of interest" description="Disordered" evidence="1">
    <location>
        <begin position="1"/>
        <end position="60"/>
    </location>
</feature>
<comment type="caution">
    <text evidence="2">The sequence shown here is derived from an EMBL/GenBank/DDBJ whole genome shotgun (WGS) entry which is preliminary data.</text>
</comment>
<proteinExistence type="predicted"/>
<evidence type="ECO:0000256" key="1">
    <source>
        <dbReference type="SAM" id="MobiDB-lite"/>
    </source>
</evidence>
<feature type="compositionally biased region" description="Low complexity" evidence="1">
    <location>
        <begin position="301"/>
        <end position="310"/>
    </location>
</feature>
<feature type="compositionally biased region" description="Basic and acidic residues" evidence="1">
    <location>
        <begin position="117"/>
        <end position="130"/>
    </location>
</feature>
<protein>
    <submittedName>
        <fullName evidence="2">Basic proline-rich protein</fullName>
    </submittedName>
</protein>
<feature type="compositionally biased region" description="Basic residues" evidence="1">
    <location>
        <begin position="1"/>
        <end position="10"/>
    </location>
</feature>
<reference evidence="3" key="1">
    <citation type="submission" date="2015-04" db="EMBL/GenBank/DDBJ databases">
        <title>Physiological reanalysis, assessment of diazotrophy, and genome sequences of multiple isolates of Streptomyces thermoautotrophicus.</title>
        <authorList>
            <person name="MacKellar D.C."/>
            <person name="Lieber L."/>
            <person name="Norman J."/>
            <person name="Bolger A."/>
            <person name="Tobin C."/>
            <person name="Murray J.W."/>
            <person name="Chang R."/>
            <person name="Ford T."/>
            <person name="Nguyen P.Q."/>
            <person name="Woodward J."/>
            <person name="Permingeat H."/>
            <person name="Joshi N.S."/>
            <person name="Silver P.A."/>
            <person name="Usadel B."/>
            <person name="Rutherford A.W."/>
            <person name="Friesen M."/>
            <person name="Prell J."/>
        </authorList>
    </citation>
    <scope>NUCLEOTIDE SEQUENCE [LARGE SCALE GENOMIC DNA]</scope>
    <source>
        <strain evidence="3">H1</strain>
    </source>
</reference>